<feature type="non-terminal residue" evidence="1">
    <location>
        <position position="1"/>
    </location>
</feature>
<dbReference type="EMBL" id="CAJVPT010016355">
    <property type="protein sequence ID" value="CAG8618541.1"/>
    <property type="molecule type" value="Genomic_DNA"/>
</dbReference>
<evidence type="ECO:0000313" key="2">
    <source>
        <dbReference type="Proteomes" id="UP000789525"/>
    </source>
</evidence>
<name>A0ACA9MWH1_9GLOM</name>
<accession>A0ACA9MWH1</accession>
<keyword evidence="2" id="KW-1185">Reference proteome</keyword>
<comment type="caution">
    <text evidence="1">The sequence shown here is derived from an EMBL/GenBank/DDBJ whole genome shotgun (WGS) entry which is preliminary data.</text>
</comment>
<evidence type="ECO:0000313" key="1">
    <source>
        <dbReference type="EMBL" id="CAG8618541.1"/>
    </source>
</evidence>
<proteinExistence type="predicted"/>
<sequence length="225" mass="26063">CQRGDPNYQHDSNKADGILHMFKATNQSQQHVTNIQHQDLCSLYPSRDGEVNLEDESRSKRRVLAKTDDDSYKSDEHDESGDSNEESDEESEGELALNTEIIGFDDFIEQAGKPNISLLFKSYRSEWRKSLVCLLQKIIVKSYDYSNMQIKKFSRNTFEDLRKDTRSKILGKEKLSKDIKSILQEYVEIALDDEDGGLSRLRKSIIESYSKTFNTPEELELFQKM</sequence>
<protein>
    <submittedName>
        <fullName evidence="1">2319_t:CDS:1</fullName>
    </submittedName>
</protein>
<reference evidence="1" key="1">
    <citation type="submission" date="2021-06" db="EMBL/GenBank/DDBJ databases">
        <authorList>
            <person name="Kallberg Y."/>
            <person name="Tangrot J."/>
            <person name="Rosling A."/>
        </authorList>
    </citation>
    <scope>NUCLEOTIDE SEQUENCE</scope>
    <source>
        <strain evidence="1">CL356</strain>
    </source>
</reference>
<organism evidence="1 2">
    <name type="scientific">Acaulospora colombiana</name>
    <dbReference type="NCBI Taxonomy" id="27376"/>
    <lineage>
        <taxon>Eukaryota</taxon>
        <taxon>Fungi</taxon>
        <taxon>Fungi incertae sedis</taxon>
        <taxon>Mucoromycota</taxon>
        <taxon>Glomeromycotina</taxon>
        <taxon>Glomeromycetes</taxon>
        <taxon>Diversisporales</taxon>
        <taxon>Acaulosporaceae</taxon>
        <taxon>Acaulospora</taxon>
    </lineage>
</organism>
<gene>
    <name evidence="1" type="ORF">ACOLOM_LOCUS7251</name>
</gene>
<dbReference type="Proteomes" id="UP000789525">
    <property type="component" value="Unassembled WGS sequence"/>
</dbReference>